<dbReference type="PANTHER" id="PTHR33146:SF29">
    <property type="entry name" value="S1_P1 NUCLEASE"/>
    <property type="match status" value="1"/>
</dbReference>
<dbReference type="Pfam" id="PF02265">
    <property type="entry name" value="S1-P1_nuclease"/>
    <property type="match status" value="1"/>
</dbReference>
<evidence type="ECO:0000256" key="5">
    <source>
        <dbReference type="ARBA" id="ARBA00022801"/>
    </source>
</evidence>
<comment type="similarity">
    <text evidence="1">Belongs to the nuclease type I family.</text>
</comment>
<dbReference type="InterPro" id="IPR003154">
    <property type="entry name" value="S1/P1nuclease"/>
</dbReference>
<name>A0A2A9NK52_9AGAR</name>
<keyword evidence="3" id="KW-0479">Metal-binding</keyword>
<dbReference type="PANTHER" id="PTHR33146">
    <property type="entry name" value="ENDONUCLEASE 4"/>
    <property type="match status" value="1"/>
</dbReference>
<evidence type="ECO:0000256" key="3">
    <source>
        <dbReference type="ARBA" id="ARBA00022723"/>
    </source>
</evidence>
<accession>A0A2A9NK52</accession>
<evidence type="ECO:0000256" key="7">
    <source>
        <dbReference type="ARBA" id="ARBA00023180"/>
    </source>
</evidence>
<keyword evidence="5" id="KW-0378">Hydrolase</keyword>
<evidence type="ECO:0000256" key="4">
    <source>
        <dbReference type="ARBA" id="ARBA00022759"/>
    </source>
</evidence>
<dbReference type="Gene3D" id="1.10.575.10">
    <property type="entry name" value="P1 Nuclease"/>
    <property type="match status" value="1"/>
</dbReference>
<evidence type="ECO:0000256" key="2">
    <source>
        <dbReference type="ARBA" id="ARBA00022722"/>
    </source>
</evidence>
<dbReference type="GO" id="GO:0004519">
    <property type="term" value="F:endonuclease activity"/>
    <property type="evidence" value="ECO:0007669"/>
    <property type="project" value="UniProtKB-KW"/>
</dbReference>
<keyword evidence="6" id="KW-1015">Disulfide bond</keyword>
<reference evidence="9 10" key="1">
    <citation type="submission" date="2014-02" db="EMBL/GenBank/DDBJ databases">
        <title>Transposable element dynamics among asymbiotic and ectomycorrhizal Amanita fungi.</title>
        <authorList>
            <consortium name="DOE Joint Genome Institute"/>
            <person name="Hess J."/>
            <person name="Skrede I."/>
            <person name="Wolfe B."/>
            <person name="LaButti K."/>
            <person name="Ohm R.A."/>
            <person name="Grigoriev I.V."/>
            <person name="Pringle A."/>
        </authorList>
    </citation>
    <scope>NUCLEOTIDE SEQUENCE [LARGE SCALE GENOMIC DNA]</scope>
    <source>
        <strain evidence="9 10">SKay4041</strain>
    </source>
</reference>
<dbReference type="GO" id="GO:0006308">
    <property type="term" value="P:DNA catabolic process"/>
    <property type="evidence" value="ECO:0007669"/>
    <property type="project" value="InterPro"/>
</dbReference>
<evidence type="ECO:0000313" key="10">
    <source>
        <dbReference type="Proteomes" id="UP000242287"/>
    </source>
</evidence>
<protein>
    <recommendedName>
        <fullName evidence="11">Phospholipase C/P1 nuclease</fullName>
    </recommendedName>
</protein>
<dbReference type="AlphaFoldDB" id="A0A2A9NK52"/>
<keyword evidence="10" id="KW-1185">Reference proteome</keyword>
<evidence type="ECO:0008006" key="11">
    <source>
        <dbReference type="Google" id="ProtNLM"/>
    </source>
</evidence>
<keyword evidence="8" id="KW-0732">Signal</keyword>
<evidence type="ECO:0000313" key="9">
    <source>
        <dbReference type="EMBL" id="PFH48080.1"/>
    </source>
</evidence>
<organism evidence="9 10">
    <name type="scientific">Amanita thiersii Skay4041</name>
    <dbReference type="NCBI Taxonomy" id="703135"/>
    <lineage>
        <taxon>Eukaryota</taxon>
        <taxon>Fungi</taxon>
        <taxon>Dikarya</taxon>
        <taxon>Basidiomycota</taxon>
        <taxon>Agaricomycotina</taxon>
        <taxon>Agaricomycetes</taxon>
        <taxon>Agaricomycetidae</taxon>
        <taxon>Agaricales</taxon>
        <taxon>Pluteineae</taxon>
        <taxon>Amanitaceae</taxon>
        <taxon>Amanita</taxon>
    </lineage>
</organism>
<dbReference type="SUPFAM" id="SSF48537">
    <property type="entry name" value="Phospholipase C/P1 nuclease"/>
    <property type="match status" value="1"/>
</dbReference>
<dbReference type="GO" id="GO:0046872">
    <property type="term" value="F:metal ion binding"/>
    <property type="evidence" value="ECO:0007669"/>
    <property type="project" value="UniProtKB-KW"/>
</dbReference>
<dbReference type="CDD" id="cd11010">
    <property type="entry name" value="S1-P1_nuclease"/>
    <property type="match status" value="1"/>
</dbReference>
<dbReference type="GO" id="GO:0003676">
    <property type="term" value="F:nucleic acid binding"/>
    <property type="evidence" value="ECO:0007669"/>
    <property type="project" value="InterPro"/>
</dbReference>
<feature type="chain" id="PRO_5012247812" description="Phospholipase C/P1 nuclease" evidence="8">
    <location>
        <begin position="23"/>
        <end position="398"/>
    </location>
</feature>
<gene>
    <name evidence="9" type="ORF">AMATHDRAFT_81934</name>
</gene>
<dbReference type="Proteomes" id="UP000242287">
    <property type="component" value="Unassembled WGS sequence"/>
</dbReference>
<sequence length="398" mass="44294">MRLYSLLPAAVLTTTLCPTVYAWGAAGHEIVATIAQIHLNPSVYPTLCAVLNYTSRNPDEPQCHLAPVAAWADRFRYRMRWSASLHYVGAVGDHPSQTCLFPGEQGWAGKDGANILSATRNVTNLLGQFMNGHDTDITLRDDLGAANEALKFLIHFMGDLHMPLHLTGRDRGGNSDRVLFDGRQTNLHSLWDGLLIAKAIRSVPRKYNQPLADERIEYSLRGAIYDPYIRQIMVEGVLRDWADEIPNWLSCPASSARPTLDVPFAGLQHIVTIWNWLTNRGDDPGAGTDDEELCPYSWAKPIHALNCEIVWPKELDEHDTQFLDDDEIGSFHSVEDEMAQVNEDGQFIGGRHPRKPGLELDTPEYAGAIAKRRVVEKLLAQAGIRLAAVLNNLFAEDA</sequence>
<keyword evidence="2" id="KW-0540">Nuclease</keyword>
<dbReference type="InterPro" id="IPR008947">
    <property type="entry name" value="PLipase_C/P1_nuclease_dom_sf"/>
</dbReference>
<evidence type="ECO:0000256" key="8">
    <source>
        <dbReference type="SAM" id="SignalP"/>
    </source>
</evidence>
<keyword evidence="4" id="KW-0255">Endonuclease</keyword>
<evidence type="ECO:0000256" key="6">
    <source>
        <dbReference type="ARBA" id="ARBA00023157"/>
    </source>
</evidence>
<proteinExistence type="inferred from homology"/>
<evidence type="ECO:0000256" key="1">
    <source>
        <dbReference type="ARBA" id="ARBA00009547"/>
    </source>
</evidence>
<dbReference type="STRING" id="703135.A0A2A9NK52"/>
<dbReference type="GO" id="GO:0016788">
    <property type="term" value="F:hydrolase activity, acting on ester bonds"/>
    <property type="evidence" value="ECO:0007669"/>
    <property type="project" value="InterPro"/>
</dbReference>
<keyword evidence="7" id="KW-0325">Glycoprotein</keyword>
<feature type="signal peptide" evidence="8">
    <location>
        <begin position="1"/>
        <end position="22"/>
    </location>
</feature>
<dbReference type="OrthoDB" id="441446at2759"/>
<dbReference type="EMBL" id="KZ302077">
    <property type="protein sequence ID" value="PFH48080.1"/>
    <property type="molecule type" value="Genomic_DNA"/>
</dbReference>